<feature type="transmembrane region" description="Helical" evidence="1">
    <location>
        <begin position="136"/>
        <end position="163"/>
    </location>
</feature>
<gene>
    <name evidence="2" type="ORF">BCR36DRAFT_411252</name>
</gene>
<evidence type="ECO:0000256" key="1">
    <source>
        <dbReference type="SAM" id="Phobius"/>
    </source>
</evidence>
<organism evidence="2 3">
    <name type="scientific">Piromyces finnis</name>
    <dbReference type="NCBI Taxonomy" id="1754191"/>
    <lineage>
        <taxon>Eukaryota</taxon>
        <taxon>Fungi</taxon>
        <taxon>Fungi incertae sedis</taxon>
        <taxon>Chytridiomycota</taxon>
        <taxon>Chytridiomycota incertae sedis</taxon>
        <taxon>Neocallimastigomycetes</taxon>
        <taxon>Neocallimastigales</taxon>
        <taxon>Neocallimastigaceae</taxon>
        <taxon>Piromyces</taxon>
    </lineage>
</organism>
<accession>A0A1Y1VCH7</accession>
<evidence type="ECO:0008006" key="4">
    <source>
        <dbReference type="Google" id="ProtNLM"/>
    </source>
</evidence>
<name>A0A1Y1VCH7_9FUNG</name>
<comment type="caution">
    <text evidence="2">The sequence shown here is derived from an EMBL/GenBank/DDBJ whole genome shotgun (WGS) entry which is preliminary data.</text>
</comment>
<dbReference type="AlphaFoldDB" id="A0A1Y1VCH7"/>
<keyword evidence="3" id="KW-1185">Reference proteome</keyword>
<keyword evidence="1" id="KW-1133">Transmembrane helix</keyword>
<evidence type="ECO:0000313" key="2">
    <source>
        <dbReference type="EMBL" id="ORX52887.1"/>
    </source>
</evidence>
<keyword evidence="1" id="KW-0472">Membrane</keyword>
<reference evidence="2 3" key="1">
    <citation type="submission" date="2016-08" db="EMBL/GenBank/DDBJ databases">
        <title>Genomes of anaerobic fungi encode conserved fungal cellulosomes for biomass hydrolysis.</title>
        <authorList>
            <consortium name="DOE Joint Genome Institute"/>
            <person name="Haitjema C.H."/>
            <person name="Gilmore S.P."/>
            <person name="Henske J.K."/>
            <person name="Solomon K.V."/>
            <person name="De Groot R."/>
            <person name="Kuo A."/>
            <person name="Mondo S.J."/>
            <person name="Salamov A.A."/>
            <person name="Labutti K."/>
            <person name="Zhao Z."/>
            <person name="Chiniquy J."/>
            <person name="Barry K."/>
            <person name="Brewer H.M."/>
            <person name="Purvine S.O."/>
            <person name="Wright A.T."/>
            <person name="Boxma B."/>
            <person name="Van Alen T."/>
            <person name="Hackstein J.H."/>
            <person name="Baker S.E."/>
            <person name="Grigoriev I.V."/>
            <person name="O'Malley M.A."/>
        </authorList>
    </citation>
    <scope>NUCLEOTIDE SEQUENCE [LARGE SCALE GENOMIC DNA]</scope>
    <source>
        <strain evidence="3">finn</strain>
    </source>
</reference>
<keyword evidence="1" id="KW-0812">Transmembrane</keyword>
<proteinExistence type="predicted"/>
<reference evidence="2 3" key="2">
    <citation type="submission" date="2016-08" db="EMBL/GenBank/DDBJ databases">
        <title>Pervasive Adenine N6-methylation of Active Genes in Fungi.</title>
        <authorList>
            <consortium name="DOE Joint Genome Institute"/>
            <person name="Mondo S.J."/>
            <person name="Dannebaum R.O."/>
            <person name="Kuo R.C."/>
            <person name="Labutti K."/>
            <person name="Haridas S."/>
            <person name="Kuo A."/>
            <person name="Salamov A."/>
            <person name="Ahrendt S.R."/>
            <person name="Lipzen A."/>
            <person name="Sullivan W."/>
            <person name="Andreopoulos W.B."/>
            <person name="Clum A."/>
            <person name="Lindquist E."/>
            <person name="Daum C."/>
            <person name="Ramamoorthy G.K."/>
            <person name="Gryganskyi A."/>
            <person name="Culley D."/>
            <person name="Magnuson J.K."/>
            <person name="James T.Y."/>
            <person name="O'Malley M.A."/>
            <person name="Stajich J.E."/>
            <person name="Spatafora J.W."/>
            <person name="Visel A."/>
            <person name="Grigoriev I.V."/>
        </authorList>
    </citation>
    <scope>NUCLEOTIDE SEQUENCE [LARGE SCALE GENOMIC DNA]</scope>
    <source>
        <strain evidence="3">finn</strain>
    </source>
</reference>
<evidence type="ECO:0000313" key="3">
    <source>
        <dbReference type="Proteomes" id="UP000193719"/>
    </source>
</evidence>
<dbReference type="Proteomes" id="UP000193719">
    <property type="component" value="Unassembled WGS sequence"/>
</dbReference>
<sequence>MKNFTGIFSFEEAKQTYQNNNNVCKILSYSVDTCPEPLICYLGDCYLNFKCNKNDLTKCSLKPTLECQTNDDCLFNQCQNHQCLITDKYIECLSGNGKTYCGNEIGQSCHTNKDCIYENCKDNICIYPEVLDKKMILFPGIVFLVAFVILILLCCCCCICIAIKKNRKKEKC</sequence>
<dbReference type="EMBL" id="MCFH01000014">
    <property type="protein sequence ID" value="ORX52887.1"/>
    <property type="molecule type" value="Genomic_DNA"/>
</dbReference>
<protein>
    <recommendedName>
        <fullName evidence="4">Dickkopf N-terminal cysteine-rich domain-containing protein</fullName>
    </recommendedName>
</protein>